<evidence type="ECO:0000256" key="10">
    <source>
        <dbReference type="SAM" id="SignalP"/>
    </source>
</evidence>
<protein>
    <submittedName>
        <fullName evidence="12">D-alanyl-D-alanine endopeptidase (Penicillin-binding protein 7)</fullName>
        <ecNumber evidence="12">3.4.21.-</ecNumber>
    </submittedName>
</protein>
<evidence type="ECO:0000256" key="1">
    <source>
        <dbReference type="ARBA" id="ARBA00007164"/>
    </source>
</evidence>
<feature type="signal peptide" evidence="10">
    <location>
        <begin position="1"/>
        <end position="22"/>
    </location>
</feature>
<keyword evidence="13" id="KW-1185">Reference proteome</keyword>
<feature type="active site" description="Proton acceptor" evidence="7">
    <location>
        <position position="151"/>
    </location>
</feature>
<evidence type="ECO:0000256" key="2">
    <source>
        <dbReference type="ARBA" id="ARBA00022729"/>
    </source>
</evidence>
<dbReference type="Pfam" id="PF00768">
    <property type="entry name" value="Peptidase_S11"/>
    <property type="match status" value="1"/>
</dbReference>
<proteinExistence type="inferred from homology"/>
<evidence type="ECO:0000256" key="9">
    <source>
        <dbReference type="RuleBase" id="RU004016"/>
    </source>
</evidence>
<dbReference type="PANTHER" id="PTHR21581:SF26">
    <property type="entry name" value="D-ALANYL-D-ALANINE ENDOPEPTIDASE"/>
    <property type="match status" value="1"/>
</dbReference>
<feature type="binding site" evidence="8">
    <location>
        <position position="310"/>
    </location>
    <ligand>
        <name>substrate</name>
    </ligand>
</feature>
<evidence type="ECO:0000256" key="8">
    <source>
        <dbReference type="PIRSR" id="PIRSR618044-2"/>
    </source>
</evidence>
<feature type="active site" description="Acyl-ester intermediate" evidence="7">
    <location>
        <position position="148"/>
    </location>
</feature>
<dbReference type="EMBL" id="JACBYR010000001">
    <property type="protein sequence ID" value="NYE84718.1"/>
    <property type="molecule type" value="Genomic_DNA"/>
</dbReference>
<feature type="active site" evidence="7">
    <location>
        <position position="205"/>
    </location>
</feature>
<evidence type="ECO:0000313" key="13">
    <source>
        <dbReference type="Proteomes" id="UP000542125"/>
    </source>
</evidence>
<evidence type="ECO:0000256" key="4">
    <source>
        <dbReference type="ARBA" id="ARBA00022960"/>
    </source>
</evidence>
<evidence type="ECO:0000256" key="5">
    <source>
        <dbReference type="ARBA" id="ARBA00022984"/>
    </source>
</evidence>
<evidence type="ECO:0000256" key="7">
    <source>
        <dbReference type="PIRSR" id="PIRSR618044-1"/>
    </source>
</evidence>
<dbReference type="PRINTS" id="PR00725">
    <property type="entry name" value="DADACBPTASE1"/>
</dbReference>
<comment type="similarity">
    <text evidence="1 9">Belongs to the peptidase S11 family.</text>
</comment>
<dbReference type="SUPFAM" id="SSF56601">
    <property type="entry name" value="beta-lactamase/transpeptidase-like"/>
    <property type="match status" value="1"/>
</dbReference>
<keyword evidence="6" id="KW-0961">Cell wall biogenesis/degradation</keyword>
<dbReference type="RefSeq" id="WP_179588377.1">
    <property type="nucleotide sequence ID" value="NZ_JACBYR010000001.1"/>
</dbReference>
<evidence type="ECO:0000256" key="6">
    <source>
        <dbReference type="ARBA" id="ARBA00023316"/>
    </source>
</evidence>
<dbReference type="GO" id="GO:0009002">
    <property type="term" value="F:serine-type D-Ala-D-Ala carboxypeptidase activity"/>
    <property type="evidence" value="ECO:0007669"/>
    <property type="project" value="InterPro"/>
</dbReference>
<dbReference type="GO" id="GO:0008360">
    <property type="term" value="P:regulation of cell shape"/>
    <property type="evidence" value="ECO:0007669"/>
    <property type="project" value="UniProtKB-KW"/>
</dbReference>
<dbReference type="Proteomes" id="UP000542125">
    <property type="component" value="Unassembled WGS sequence"/>
</dbReference>
<name>A0A7Y9LPN5_9BURK</name>
<keyword evidence="5" id="KW-0573">Peptidoglycan synthesis</keyword>
<dbReference type="GO" id="GO:0006508">
    <property type="term" value="P:proteolysis"/>
    <property type="evidence" value="ECO:0007669"/>
    <property type="project" value="InterPro"/>
</dbReference>
<dbReference type="PANTHER" id="PTHR21581">
    <property type="entry name" value="D-ALANYL-D-ALANINE CARBOXYPEPTIDASE"/>
    <property type="match status" value="1"/>
</dbReference>
<accession>A0A7Y9LPN5</accession>
<keyword evidence="2 10" id="KW-0732">Signal</keyword>
<dbReference type="EC" id="3.4.21.-" evidence="12"/>
<evidence type="ECO:0000313" key="12">
    <source>
        <dbReference type="EMBL" id="NYE84718.1"/>
    </source>
</evidence>
<dbReference type="InterPro" id="IPR018044">
    <property type="entry name" value="Peptidase_S11"/>
</dbReference>
<evidence type="ECO:0000259" key="11">
    <source>
        <dbReference type="Pfam" id="PF00768"/>
    </source>
</evidence>
<feature type="chain" id="PRO_5031017791" evidence="10">
    <location>
        <begin position="23"/>
        <end position="366"/>
    </location>
</feature>
<evidence type="ECO:0000256" key="3">
    <source>
        <dbReference type="ARBA" id="ARBA00022801"/>
    </source>
</evidence>
<gene>
    <name evidence="12" type="ORF">FHW18_003989</name>
</gene>
<dbReference type="NCBIfam" id="NF008668">
    <property type="entry name" value="PRK11669.1"/>
    <property type="match status" value="1"/>
</dbReference>
<feature type="domain" description="Peptidase S11 D-alanyl-D-alanine carboxypeptidase A N-terminal" evidence="11">
    <location>
        <begin position="115"/>
        <end position="339"/>
    </location>
</feature>
<dbReference type="GO" id="GO:0009252">
    <property type="term" value="P:peptidoglycan biosynthetic process"/>
    <property type="evidence" value="ECO:0007669"/>
    <property type="project" value="UniProtKB-KW"/>
</dbReference>
<keyword evidence="3 12" id="KW-0378">Hydrolase</keyword>
<comment type="caution">
    <text evidence="12">The sequence shown here is derived from an EMBL/GenBank/DDBJ whole genome shotgun (WGS) entry which is preliminary data.</text>
</comment>
<dbReference type="Gene3D" id="3.40.710.10">
    <property type="entry name" value="DD-peptidase/beta-lactamase superfamily"/>
    <property type="match status" value="1"/>
</dbReference>
<dbReference type="InterPro" id="IPR012338">
    <property type="entry name" value="Beta-lactam/transpept-like"/>
</dbReference>
<sequence length="366" mass="38635">MARSLNRAFAIALLCASSIAVGLPAVSTAATSSSQATAKKSKAKATATPASSKAKVVAKKTTAKAASKTAVVVKKSSRAVASAKGAGQAAVVASVRRASFGPMSSLDHDESVSSGQLSLRSSTAFVQDLNSSDVLFAKNDAAIVPIASITKLMTALVVVDANLDLEEMLEITTEDIDTYKNTGSRLAIGTRLSRTDMLHLALMSSENRAASALGRNYPGGLPAFVQAMNAKASLLGMHDTRYVEPTGLSSSNVSSARDLVRLMQTAALRPLIHEYTTSTSYSVDVRGRTQTFRNTNQLVSKPDWGITVSKTGFINEAGRCLVMLANIEGRQLAIVLLDSAGSFTRTADAVRVRQWLQREVAHNNTL</sequence>
<organism evidence="12 13">
    <name type="scientific">Pigmentiphaga litoralis</name>
    <dbReference type="NCBI Taxonomy" id="516702"/>
    <lineage>
        <taxon>Bacteria</taxon>
        <taxon>Pseudomonadati</taxon>
        <taxon>Pseudomonadota</taxon>
        <taxon>Betaproteobacteria</taxon>
        <taxon>Burkholderiales</taxon>
        <taxon>Alcaligenaceae</taxon>
        <taxon>Pigmentiphaga</taxon>
    </lineage>
</organism>
<dbReference type="InterPro" id="IPR001967">
    <property type="entry name" value="Peptidase_S11_N"/>
</dbReference>
<keyword evidence="4" id="KW-0133">Cell shape</keyword>
<dbReference type="GO" id="GO:0071555">
    <property type="term" value="P:cell wall organization"/>
    <property type="evidence" value="ECO:0007669"/>
    <property type="project" value="UniProtKB-KW"/>
</dbReference>
<dbReference type="AlphaFoldDB" id="A0A7Y9LPN5"/>
<reference evidence="12 13" key="1">
    <citation type="submission" date="2020-07" db="EMBL/GenBank/DDBJ databases">
        <title>Genomic Encyclopedia of Type Strains, Phase IV (KMG-V): Genome sequencing to study the core and pangenomes of soil and plant-associated prokaryotes.</title>
        <authorList>
            <person name="Whitman W."/>
        </authorList>
    </citation>
    <scope>NUCLEOTIDE SEQUENCE [LARGE SCALE GENOMIC DNA]</scope>
    <source>
        <strain evidence="12 13">SAS40</strain>
    </source>
</reference>